<evidence type="ECO:0000256" key="3">
    <source>
        <dbReference type="ARBA" id="ARBA00023163"/>
    </source>
</evidence>
<evidence type="ECO:0000256" key="1">
    <source>
        <dbReference type="ARBA" id="ARBA00023015"/>
    </source>
</evidence>
<reference evidence="6 7" key="1">
    <citation type="submission" date="2024-10" db="EMBL/GenBank/DDBJ databases">
        <title>The Natural Products Discovery Center: Release of the First 8490 Sequenced Strains for Exploring Actinobacteria Biosynthetic Diversity.</title>
        <authorList>
            <person name="Kalkreuter E."/>
            <person name="Kautsar S.A."/>
            <person name="Yang D."/>
            <person name="Bader C.D."/>
            <person name="Teijaro C.N."/>
            <person name="Fluegel L."/>
            <person name="Davis C.M."/>
            <person name="Simpson J.R."/>
            <person name="Lauterbach L."/>
            <person name="Steele A.D."/>
            <person name="Gui C."/>
            <person name="Meng S."/>
            <person name="Li G."/>
            <person name="Viehrig K."/>
            <person name="Ye F."/>
            <person name="Su P."/>
            <person name="Kiefer A.F."/>
            <person name="Nichols A."/>
            <person name="Cepeda A.J."/>
            <person name="Yan W."/>
            <person name="Fan B."/>
            <person name="Jiang Y."/>
            <person name="Adhikari A."/>
            <person name="Zheng C.-J."/>
            <person name="Schuster L."/>
            <person name="Cowan T.M."/>
            <person name="Smanski M.J."/>
            <person name="Chevrette M.G."/>
            <person name="De Carvalho L.P.S."/>
            <person name="Shen B."/>
        </authorList>
    </citation>
    <scope>NUCLEOTIDE SEQUENCE [LARGE SCALE GENOMIC DNA]</scope>
    <source>
        <strain evidence="6 7">NPDC049639</strain>
    </source>
</reference>
<sequence length="192" mass="21380">MSTDTRRRLTAEDRRRQLIGVGLRLLTTTPVHELSVDDVAAEVGISRSLLFHYFPTKTDYFRAVVRAAGDRFVAACSPDPALPREQQLAATVDGLIDFVERRRENYLAFVLGAAADPVLQEGTDEVRDKLVAAIMAALELPESALAGLQVRGWLAYAQELVVRWATHHEVSREELRDLLVDGLHKLLGPRRG</sequence>
<keyword evidence="7" id="KW-1185">Reference proteome</keyword>
<dbReference type="Gene3D" id="1.10.357.10">
    <property type="entry name" value="Tetracycline Repressor, domain 2"/>
    <property type="match status" value="1"/>
</dbReference>
<dbReference type="Pfam" id="PF21943">
    <property type="entry name" value="TetR_C_46"/>
    <property type="match status" value="1"/>
</dbReference>
<dbReference type="InterPro" id="IPR054129">
    <property type="entry name" value="DesT_TetR_C"/>
</dbReference>
<dbReference type="Proteomes" id="UP001612915">
    <property type="component" value="Unassembled WGS sequence"/>
</dbReference>
<evidence type="ECO:0000259" key="5">
    <source>
        <dbReference type="PROSITE" id="PS50977"/>
    </source>
</evidence>
<comment type="caution">
    <text evidence="6">The sequence shown here is derived from an EMBL/GenBank/DDBJ whole genome shotgun (WGS) entry which is preliminary data.</text>
</comment>
<evidence type="ECO:0000313" key="7">
    <source>
        <dbReference type="Proteomes" id="UP001612915"/>
    </source>
</evidence>
<dbReference type="PANTHER" id="PTHR30055:SF174">
    <property type="entry name" value="TRANSCRIPTIONAL REGULATORY PROTEIN (PROBABLY TETR-FAMILY)-RELATED"/>
    <property type="match status" value="1"/>
</dbReference>
<feature type="DNA-binding region" description="H-T-H motif" evidence="4">
    <location>
        <begin position="35"/>
        <end position="54"/>
    </location>
</feature>
<protein>
    <submittedName>
        <fullName evidence="6">TetR/AcrR family transcriptional regulator</fullName>
    </submittedName>
</protein>
<accession>A0ABW8AH51</accession>
<dbReference type="PROSITE" id="PS50977">
    <property type="entry name" value="HTH_TETR_2"/>
    <property type="match status" value="1"/>
</dbReference>
<keyword evidence="1" id="KW-0805">Transcription regulation</keyword>
<proteinExistence type="predicted"/>
<organism evidence="6 7">
    <name type="scientific">Spongisporangium articulatum</name>
    <dbReference type="NCBI Taxonomy" id="3362603"/>
    <lineage>
        <taxon>Bacteria</taxon>
        <taxon>Bacillati</taxon>
        <taxon>Actinomycetota</taxon>
        <taxon>Actinomycetes</taxon>
        <taxon>Kineosporiales</taxon>
        <taxon>Kineosporiaceae</taxon>
        <taxon>Spongisporangium</taxon>
    </lineage>
</organism>
<dbReference type="SUPFAM" id="SSF46689">
    <property type="entry name" value="Homeodomain-like"/>
    <property type="match status" value="1"/>
</dbReference>
<keyword evidence="2 4" id="KW-0238">DNA-binding</keyword>
<dbReference type="RefSeq" id="WP_398274004.1">
    <property type="nucleotide sequence ID" value="NZ_JBITLV010000001.1"/>
</dbReference>
<gene>
    <name evidence="6" type="ORF">ACIB24_01270</name>
</gene>
<dbReference type="PANTHER" id="PTHR30055">
    <property type="entry name" value="HTH-TYPE TRANSCRIPTIONAL REGULATOR RUTR"/>
    <property type="match status" value="1"/>
</dbReference>
<dbReference type="InterPro" id="IPR001647">
    <property type="entry name" value="HTH_TetR"/>
</dbReference>
<dbReference type="Pfam" id="PF00440">
    <property type="entry name" value="TetR_N"/>
    <property type="match status" value="1"/>
</dbReference>
<evidence type="ECO:0000256" key="4">
    <source>
        <dbReference type="PROSITE-ProRule" id="PRU00335"/>
    </source>
</evidence>
<dbReference type="InterPro" id="IPR009057">
    <property type="entry name" value="Homeodomain-like_sf"/>
</dbReference>
<dbReference type="InterPro" id="IPR050109">
    <property type="entry name" value="HTH-type_TetR-like_transc_reg"/>
</dbReference>
<evidence type="ECO:0000313" key="6">
    <source>
        <dbReference type="EMBL" id="MFI7585688.1"/>
    </source>
</evidence>
<evidence type="ECO:0000256" key="2">
    <source>
        <dbReference type="ARBA" id="ARBA00023125"/>
    </source>
</evidence>
<name>A0ABW8AH51_9ACTN</name>
<dbReference type="EMBL" id="JBITLV010000001">
    <property type="protein sequence ID" value="MFI7585688.1"/>
    <property type="molecule type" value="Genomic_DNA"/>
</dbReference>
<feature type="domain" description="HTH tetR-type" evidence="5">
    <location>
        <begin position="12"/>
        <end position="72"/>
    </location>
</feature>
<keyword evidence="3" id="KW-0804">Transcription</keyword>